<dbReference type="InterPro" id="IPR011990">
    <property type="entry name" value="TPR-like_helical_dom_sf"/>
</dbReference>
<accession>A0ABM7XN17</accession>
<dbReference type="EMBL" id="AP025594">
    <property type="protein sequence ID" value="BDG17759.1"/>
    <property type="molecule type" value="Genomic_DNA"/>
</dbReference>
<reference evidence="1 2" key="1">
    <citation type="journal article" date="2022" name="Microbiol. Resour. Announc.">
        <title>Complete Genome Sequences of Thermus Strains Isolated from Senami Hot Spring in Japan.</title>
        <authorList>
            <person name="Miyazaki K."/>
        </authorList>
    </citation>
    <scope>NUCLEOTIDE SEQUENCE [LARGE SCALE GENOMIC DNA]</scope>
    <source>
        <strain evidence="1 2">SNM4-1</strain>
        <plasmid evidence="1 2">pTbrSNM4-1b</plasmid>
    </source>
</reference>
<organism evidence="1 2">
    <name type="scientific">Thermus brockianus</name>
    <dbReference type="NCBI Taxonomy" id="56956"/>
    <lineage>
        <taxon>Bacteria</taxon>
        <taxon>Thermotogati</taxon>
        <taxon>Deinococcota</taxon>
        <taxon>Deinococci</taxon>
        <taxon>Thermales</taxon>
        <taxon>Thermaceae</taxon>
        <taxon>Thermus</taxon>
    </lineage>
</organism>
<keyword evidence="1" id="KW-0614">Plasmid</keyword>
<proteinExistence type="predicted"/>
<name>A0ABM7XN17_THEBO</name>
<dbReference type="Gene3D" id="1.25.40.10">
    <property type="entry name" value="Tetratricopeptide repeat domain"/>
    <property type="match status" value="1"/>
</dbReference>
<dbReference type="RefSeq" id="WP_071678175.1">
    <property type="nucleotide sequence ID" value="NZ_AP025594.1"/>
</dbReference>
<keyword evidence="2" id="KW-1185">Reference proteome</keyword>
<evidence type="ECO:0000313" key="2">
    <source>
        <dbReference type="Proteomes" id="UP000831120"/>
    </source>
</evidence>
<evidence type="ECO:0000313" key="1">
    <source>
        <dbReference type="EMBL" id="BDG17759.1"/>
    </source>
</evidence>
<sequence length="296" mass="32867">MIPILRVLLYLPSVSATLVRGSHREVAGAPPFLPWWEEAFRRAFPEDVRSALNRQAHAPPLESAPWALRVIKRLLPRFRLEEGYEFAYAALKGERRCLLPAVLVQGMLSSMGLTSGVYTVYESPEGKRSNLGHAVAVLRLGKGDYLMDPSEPTPFPKHRGPFVATPKGLRFAEPQHAPDGAIVGYRTREGTLTPDPVAPLSFPYLRSQFYYYRGEQAKGGVFRGPSTPEGLPRSEAMLRKAVALAPENPLAQYVLGPTLRKEGRLEEARVTLERARRLYETAGFVPPGVEAALKRL</sequence>
<geneLocation type="plasmid" evidence="1 2">
    <name>pTbrSNM4-1b</name>
</geneLocation>
<evidence type="ECO:0008006" key="3">
    <source>
        <dbReference type="Google" id="ProtNLM"/>
    </source>
</evidence>
<gene>
    <name evidence="1" type="ORF">TbrSNM41_24930</name>
</gene>
<dbReference type="SUPFAM" id="SSF48452">
    <property type="entry name" value="TPR-like"/>
    <property type="match status" value="1"/>
</dbReference>
<protein>
    <recommendedName>
        <fullName evidence="3">Tetratricopeptide repeat protein</fullName>
    </recommendedName>
</protein>
<dbReference type="Proteomes" id="UP000831120">
    <property type="component" value="Plasmid pTbrSNM4-1b"/>
</dbReference>